<name>A0A821RHA8_9BILA</name>
<gene>
    <name evidence="1" type="ORF">TOA249_LOCUS26195</name>
</gene>
<accession>A0A821RHA8</accession>
<reference evidence="1" key="1">
    <citation type="submission" date="2021-02" db="EMBL/GenBank/DDBJ databases">
        <authorList>
            <person name="Nowell W R."/>
        </authorList>
    </citation>
    <scope>NUCLEOTIDE SEQUENCE</scope>
</reference>
<evidence type="ECO:0000313" key="1">
    <source>
        <dbReference type="EMBL" id="CAF4842524.1"/>
    </source>
</evidence>
<dbReference type="Proteomes" id="UP000663838">
    <property type="component" value="Unassembled WGS sequence"/>
</dbReference>
<dbReference type="SUPFAM" id="SSF101898">
    <property type="entry name" value="NHL repeat"/>
    <property type="match status" value="1"/>
</dbReference>
<dbReference type="AlphaFoldDB" id="A0A821RHA8"/>
<evidence type="ECO:0000313" key="2">
    <source>
        <dbReference type="Proteomes" id="UP000663838"/>
    </source>
</evidence>
<protein>
    <submittedName>
        <fullName evidence="1">Uncharacterized protein</fullName>
    </submittedName>
</protein>
<organism evidence="1 2">
    <name type="scientific">Rotaria socialis</name>
    <dbReference type="NCBI Taxonomy" id="392032"/>
    <lineage>
        <taxon>Eukaryota</taxon>
        <taxon>Metazoa</taxon>
        <taxon>Spiralia</taxon>
        <taxon>Gnathifera</taxon>
        <taxon>Rotifera</taxon>
        <taxon>Eurotatoria</taxon>
        <taxon>Bdelloidea</taxon>
        <taxon>Philodinida</taxon>
        <taxon>Philodinidae</taxon>
        <taxon>Rotaria</taxon>
    </lineage>
</organism>
<sequence>MLAAGQCHVVSYISSKWNSTSLANATGSRSGSHIAVDECGRIWYAIGAFGLRIYDPSGLEIASWNMSLGSDTIFEIVLLPNRVLLATQVNAQTIIQYDPQLTCY</sequence>
<comment type="caution">
    <text evidence="1">The sequence shown here is derived from an EMBL/GenBank/DDBJ whole genome shotgun (WGS) entry which is preliminary data.</text>
</comment>
<dbReference type="EMBL" id="CAJOBS010003006">
    <property type="protein sequence ID" value="CAF4842524.1"/>
    <property type="molecule type" value="Genomic_DNA"/>
</dbReference>
<proteinExistence type="predicted"/>